<dbReference type="RefSeq" id="WP_188421032.1">
    <property type="nucleotide sequence ID" value="NZ_BMDP01000002.1"/>
</dbReference>
<sequence>MSDNAADNTNDNATDKPKTINKSEFESLCRHVGRSLKGTGTSDASLAMHLMKEAEHLRANGFDNAADMFGTIAGTLDPSLPVKMEIARRQAN</sequence>
<gene>
    <name evidence="2" type="ORF">GCM10011430_19290</name>
</gene>
<name>A0A8J3AX01_9BURK</name>
<evidence type="ECO:0000313" key="2">
    <source>
        <dbReference type="EMBL" id="GGI54755.1"/>
    </source>
</evidence>
<keyword evidence="3" id="KW-1185">Reference proteome</keyword>
<accession>A0A8J3AX01</accession>
<proteinExistence type="predicted"/>
<dbReference type="Proteomes" id="UP000627205">
    <property type="component" value="Unassembled WGS sequence"/>
</dbReference>
<reference evidence="2" key="1">
    <citation type="journal article" date="2014" name="Int. J. Syst. Evol. Microbiol.">
        <title>Complete genome sequence of Corynebacterium casei LMG S-19264T (=DSM 44701T), isolated from a smear-ripened cheese.</title>
        <authorList>
            <consortium name="US DOE Joint Genome Institute (JGI-PGF)"/>
            <person name="Walter F."/>
            <person name="Albersmeier A."/>
            <person name="Kalinowski J."/>
            <person name="Ruckert C."/>
        </authorList>
    </citation>
    <scope>NUCLEOTIDE SEQUENCE</scope>
    <source>
        <strain evidence="2">CCM 7664</strain>
    </source>
</reference>
<protein>
    <submittedName>
        <fullName evidence="2">Uncharacterized protein</fullName>
    </submittedName>
</protein>
<feature type="compositionally biased region" description="Basic and acidic residues" evidence="1">
    <location>
        <begin position="13"/>
        <end position="22"/>
    </location>
</feature>
<reference evidence="2" key="2">
    <citation type="submission" date="2020-09" db="EMBL/GenBank/DDBJ databases">
        <authorList>
            <person name="Sun Q."/>
            <person name="Sedlacek I."/>
        </authorList>
    </citation>
    <scope>NUCLEOTIDE SEQUENCE</scope>
    <source>
        <strain evidence="2">CCM 7664</strain>
    </source>
</reference>
<dbReference type="EMBL" id="BMDP01000002">
    <property type="protein sequence ID" value="GGI54755.1"/>
    <property type="molecule type" value="Genomic_DNA"/>
</dbReference>
<comment type="caution">
    <text evidence="2">The sequence shown here is derived from an EMBL/GenBank/DDBJ whole genome shotgun (WGS) entry which is preliminary data.</text>
</comment>
<dbReference type="AlphaFoldDB" id="A0A8J3AX01"/>
<feature type="region of interest" description="Disordered" evidence="1">
    <location>
        <begin position="1"/>
        <end position="22"/>
    </location>
</feature>
<feature type="compositionally biased region" description="Low complexity" evidence="1">
    <location>
        <begin position="1"/>
        <end position="12"/>
    </location>
</feature>
<evidence type="ECO:0000256" key="1">
    <source>
        <dbReference type="SAM" id="MobiDB-lite"/>
    </source>
</evidence>
<organism evidence="2 3">
    <name type="scientific">Oxalicibacterium solurbis</name>
    <dbReference type="NCBI Taxonomy" id="69280"/>
    <lineage>
        <taxon>Bacteria</taxon>
        <taxon>Pseudomonadati</taxon>
        <taxon>Pseudomonadota</taxon>
        <taxon>Betaproteobacteria</taxon>
        <taxon>Burkholderiales</taxon>
        <taxon>Oxalobacteraceae</taxon>
        <taxon>Oxalicibacterium</taxon>
    </lineage>
</organism>
<evidence type="ECO:0000313" key="3">
    <source>
        <dbReference type="Proteomes" id="UP000627205"/>
    </source>
</evidence>